<dbReference type="PROSITE" id="PS51257">
    <property type="entry name" value="PROKAR_LIPOPROTEIN"/>
    <property type="match status" value="1"/>
</dbReference>
<evidence type="ECO:0000256" key="11">
    <source>
        <dbReference type="ARBA" id="ARBA00023316"/>
    </source>
</evidence>
<dbReference type="PROSITE" id="PS52029">
    <property type="entry name" value="LD_TPASE"/>
    <property type="match status" value="1"/>
</dbReference>
<dbReference type="UniPathway" id="UPA00219"/>
<evidence type="ECO:0000256" key="3">
    <source>
        <dbReference type="ARBA" id="ARBA00022679"/>
    </source>
</evidence>
<comment type="caution">
    <text evidence="16">The sequence shown here is derived from an EMBL/GenBank/DDBJ whole genome shotgun (WGS) entry which is preliminary data.</text>
</comment>
<protein>
    <submittedName>
        <fullName evidence="16">Transpeptidase</fullName>
    </submittedName>
</protein>
<evidence type="ECO:0000256" key="6">
    <source>
        <dbReference type="ARBA" id="ARBA00022984"/>
    </source>
</evidence>
<comment type="pathway">
    <text evidence="1 13">Cell wall biogenesis; peptidoglycan biosynthesis.</text>
</comment>
<dbReference type="GO" id="GO:0071555">
    <property type="term" value="P:cell wall organization"/>
    <property type="evidence" value="ECO:0007669"/>
    <property type="project" value="UniProtKB-UniRule"/>
</dbReference>
<evidence type="ECO:0000256" key="9">
    <source>
        <dbReference type="ARBA" id="ARBA00023288"/>
    </source>
</evidence>
<evidence type="ECO:0000256" key="12">
    <source>
        <dbReference type="ARBA" id="ARBA00060592"/>
    </source>
</evidence>
<sequence length="420" mass="44719">MGITRSGVRRPGVKAASVVALMVAAIAFLSACSSVTGYSGDVRGNGEFGDMIKPAISVTDESGKLLSSSSTDNPDTDMSKSNVGVQPGRPVVVKASEGAISDVRIKKNSGGYIKGNLSDDGTTWTSAEPFGYGSTYTVEAKAVGVGGTTTNTTKFTTRAPESKTAAYISPPDGETVGVAQTVGVRFDESISDRKAAQDAIKITANPSVEGAFYWISDQEVRWRPENYWKPGTKVSVKVDIFGIDLGKGMFGESNESSSFKVGRDLELFADDNTKMVTVKKNGKVIRTMPTSMGKDSTPTNNGIYMIGDRLDNIIMDSSTYGVPSTSAEGYRTPVDYATQMSYSGIYLHSAPWSVWAQGNTNTSHGCLNLSPDDALWVVRNTLRGDPVTVKNTVGDPLPGTDGLGDWNIPWSTWKKGNAND</sequence>
<evidence type="ECO:0000256" key="10">
    <source>
        <dbReference type="ARBA" id="ARBA00023315"/>
    </source>
</evidence>
<dbReference type="OrthoDB" id="5242354at2"/>
<dbReference type="SUPFAM" id="SSF141523">
    <property type="entry name" value="L,D-transpeptidase catalytic domain-like"/>
    <property type="match status" value="1"/>
</dbReference>
<keyword evidence="11 13" id="KW-0961">Cell wall biogenesis/degradation</keyword>
<dbReference type="EMBL" id="BJOV01000005">
    <property type="protein sequence ID" value="GEE02264.1"/>
    <property type="molecule type" value="Genomic_DNA"/>
</dbReference>
<evidence type="ECO:0000256" key="8">
    <source>
        <dbReference type="ARBA" id="ARBA00023139"/>
    </source>
</evidence>
<reference evidence="17" key="1">
    <citation type="submission" date="2019-06" db="EMBL/GenBank/DDBJ databases">
        <title>Gordonia isolated from sludge of a wastewater treatment plant.</title>
        <authorList>
            <person name="Tamura T."/>
            <person name="Aoyama K."/>
            <person name="Kang Y."/>
            <person name="Saito S."/>
            <person name="Akiyama N."/>
            <person name="Yazawa K."/>
            <person name="Gonoi T."/>
            <person name="Mikami Y."/>
        </authorList>
    </citation>
    <scope>NUCLEOTIDE SEQUENCE [LARGE SCALE GENOMIC DNA]</scope>
    <source>
        <strain evidence="17">NBRC 107696</strain>
    </source>
</reference>
<organism evidence="16 17">
    <name type="scientific">Gordonia spumicola</name>
    <dbReference type="NCBI Taxonomy" id="589161"/>
    <lineage>
        <taxon>Bacteria</taxon>
        <taxon>Bacillati</taxon>
        <taxon>Actinomycetota</taxon>
        <taxon>Actinomycetes</taxon>
        <taxon>Mycobacteriales</taxon>
        <taxon>Gordoniaceae</taxon>
        <taxon>Gordonia</taxon>
    </lineage>
</organism>
<dbReference type="InterPro" id="IPR041280">
    <property type="entry name" value="Big_10"/>
</dbReference>
<evidence type="ECO:0000256" key="7">
    <source>
        <dbReference type="ARBA" id="ARBA00023136"/>
    </source>
</evidence>
<feature type="active site" description="Proton donor/acceptor" evidence="13">
    <location>
        <position position="348"/>
    </location>
</feature>
<dbReference type="PANTHER" id="PTHR30582">
    <property type="entry name" value="L,D-TRANSPEPTIDASE"/>
    <property type="match status" value="1"/>
</dbReference>
<keyword evidence="2" id="KW-1003">Cell membrane</keyword>
<proteinExistence type="predicted"/>
<dbReference type="AlphaFoldDB" id="A0A7I9VAI9"/>
<keyword evidence="7" id="KW-0472">Membrane</keyword>
<dbReference type="InterPro" id="IPR050979">
    <property type="entry name" value="LD-transpeptidase"/>
</dbReference>
<dbReference type="CDD" id="cd16913">
    <property type="entry name" value="YkuD_like"/>
    <property type="match status" value="1"/>
</dbReference>
<evidence type="ECO:0000256" key="2">
    <source>
        <dbReference type="ARBA" id="ARBA00022475"/>
    </source>
</evidence>
<evidence type="ECO:0000256" key="4">
    <source>
        <dbReference type="ARBA" id="ARBA00022729"/>
    </source>
</evidence>
<evidence type="ECO:0000259" key="15">
    <source>
        <dbReference type="PROSITE" id="PS52029"/>
    </source>
</evidence>
<evidence type="ECO:0000256" key="13">
    <source>
        <dbReference type="PROSITE-ProRule" id="PRU01373"/>
    </source>
</evidence>
<keyword evidence="8" id="KW-0564">Palmitate</keyword>
<dbReference type="CDD" id="cd13432">
    <property type="entry name" value="LDT_IgD_like_2"/>
    <property type="match status" value="1"/>
</dbReference>
<keyword evidence="9" id="KW-0449">Lipoprotein</keyword>
<feature type="region of interest" description="Disordered" evidence="14">
    <location>
        <begin position="62"/>
        <end position="86"/>
    </location>
</feature>
<dbReference type="Pfam" id="PF17964">
    <property type="entry name" value="Big_10"/>
    <property type="match status" value="1"/>
</dbReference>
<dbReference type="GO" id="GO:0018104">
    <property type="term" value="P:peptidoglycan-protein cross-linking"/>
    <property type="evidence" value="ECO:0007669"/>
    <property type="project" value="TreeGrafter"/>
</dbReference>
<dbReference type="Gene3D" id="2.40.440.10">
    <property type="entry name" value="L,D-transpeptidase catalytic domain-like"/>
    <property type="match status" value="1"/>
</dbReference>
<dbReference type="GO" id="GO:0008360">
    <property type="term" value="P:regulation of cell shape"/>
    <property type="evidence" value="ECO:0007669"/>
    <property type="project" value="UniProtKB-UniRule"/>
</dbReference>
<evidence type="ECO:0000313" key="16">
    <source>
        <dbReference type="EMBL" id="GEE02264.1"/>
    </source>
</evidence>
<dbReference type="PANTHER" id="PTHR30582:SF2">
    <property type="entry name" value="L,D-TRANSPEPTIDASE YCIB-RELATED"/>
    <property type="match status" value="1"/>
</dbReference>
<evidence type="ECO:0000256" key="5">
    <source>
        <dbReference type="ARBA" id="ARBA00022960"/>
    </source>
</evidence>
<keyword evidence="3" id="KW-0808">Transferase</keyword>
<gene>
    <name evidence="16" type="primary">lppS</name>
    <name evidence="16" type="ORF">nbrc107696_27100</name>
</gene>
<name>A0A7I9VAI9_9ACTN</name>
<evidence type="ECO:0000256" key="1">
    <source>
        <dbReference type="ARBA" id="ARBA00004752"/>
    </source>
</evidence>
<dbReference type="InterPro" id="IPR038063">
    <property type="entry name" value="Transpep_catalytic_dom"/>
</dbReference>
<dbReference type="Pfam" id="PF03734">
    <property type="entry name" value="YkuD"/>
    <property type="match status" value="1"/>
</dbReference>
<keyword evidence="17" id="KW-1185">Reference proteome</keyword>
<dbReference type="Gene3D" id="2.60.40.3710">
    <property type="match status" value="1"/>
</dbReference>
<keyword evidence="4" id="KW-0732">Signal</keyword>
<dbReference type="FunFam" id="2.40.440.10:FF:000005">
    <property type="entry name" value="L,D-transpeptidase 2"/>
    <property type="match status" value="1"/>
</dbReference>
<evidence type="ECO:0000313" key="17">
    <source>
        <dbReference type="Proteomes" id="UP000444960"/>
    </source>
</evidence>
<dbReference type="GO" id="GO:0016746">
    <property type="term" value="F:acyltransferase activity"/>
    <property type="evidence" value="ECO:0007669"/>
    <property type="project" value="UniProtKB-KW"/>
</dbReference>
<keyword evidence="5 13" id="KW-0133">Cell shape</keyword>
<evidence type="ECO:0000256" key="14">
    <source>
        <dbReference type="SAM" id="MobiDB-lite"/>
    </source>
</evidence>
<keyword evidence="6 13" id="KW-0573">Peptidoglycan synthesis</keyword>
<accession>A0A7I9VAI9</accession>
<feature type="active site" description="Nucleophile" evidence="13">
    <location>
        <position position="366"/>
    </location>
</feature>
<dbReference type="InterPro" id="IPR005490">
    <property type="entry name" value="LD_TPept_cat_dom"/>
</dbReference>
<comment type="pathway">
    <text evidence="12">Glycan biosynthesis.</text>
</comment>
<dbReference type="GO" id="GO:0071972">
    <property type="term" value="F:peptidoglycan L,D-transpeptidase activity"/>
    <property type="evidence" value="ECO:0007669"/>
    <property type="project" value="TreeGrafter"/>
</dbReference>
<keyword evidence="10" id="KW-0012">Acyltransferase</keyword>
<dbReference type="RefSeq" id="WP_161895960.1">
    <property type="nucleotide sequence ID" value="NZ_BJOV01000005.1"/>
</dbReference>
<dbReference type="Gene3D" id="2.60.40.3780">
    <property type="match status" value="1"/>
</dbReference>
<dbReference type="GO" id="GO:0005576">
    <property type="term" value="C:extracellular region"/>
    <property type="evidence" value="ECO:0007669"/>
    <property type="project" value="TreeGrafter"/>
</dbReference>
<dbReference type="Proteomes" id="UP000444960">
    <property type="component" value="Unassembled WGS sequence"/>
</dbReference>
<feature type="domain" description="L,D-TPase catalytic" evidence="15">
    <location>
        <begin position="265"/>
        <end position="390"/>
    </location>
</feature>